<dbReference type="RefSeq" id="XP_008894812.1">
    <property type="nucleotide sequence ID" value="XM_008896564.1"/>
</dbReference>
<dbReference type="EMBL" id="KI669564">
    <property type="protein sequence ID" value="ETN20491.1"/>
    <property type="molecule type" value="Genomic_DNA"/>
</dbReference>
<feature type="region of interest" description="Disordered" evidence="1">
    <location>
        <begin position="27"/>
        <end position="81"/>
    </location>
</feature>
<dbReference type="GeneID" id="20189910"/>
<reference evidence="2 3" key="2">
    <citation type="submission" date="2013-11" db="EMBL/GenBank/DDBJ databases">
        <title>The Genome Sequence of Phytophthora parasitica INRA-310.</title>
        <authorList>
            <consortium name="The Broad Institute Genomics Platform"/>
            <person name="Russ C."/>
            <person name="Tyler B."/>
            <person name="Panabieres F."/>
            <person name="Shan W."/>
            <person name="Tripathy S."/>
            <person name="Grunwald N."/>
            <person name="Machado M."/>
            <person name="Johnson C.S."/>
            <person name="Arredondo F."/>
            <person name="Hong C."/>
            <person name="Coffey M."/>
            <person name="Young S.K."/>
            <person name="Zeng Q."/>
            <person name="Gargeya S."/>
            <person name="Fitzgerald M."/>
            <person name="Abouelleil A."/>
            <person name="Alvarado L."/>
            <person name="Chapman S.B."/>
            <person name="Gainer-Dewar J."/>
            <person name="Goldberg J."/>
            <person name="Griggs A."/>
            <person name="Gujja S."/>
            <person name="Hansen M."/>
            <person name="Howarth C."/>
            <person name="Imamovic A."/>
            <person name="Ireland A."/>
            <person name="Larimer J."/>
            <person name="McCowan C."/>
            <person name="Murphy C."/>
            <person name="Pearson M."/>
            <person name="Poon T.W."/>
            <person name="Priest M."/>
            <person name="Roberts A."/>
            <person name="Saif S."/>
            <person name="Shea T."/>
            <person name="Sykes S."/>
            <person name="Wortman J."/>
            <person name="Nusbaum C."/>
            <person name="Birren B."/>
        </authorList>
    </citation>
    <scope>NUCLEOTIDE SEQUENCE [LARGE SCALE GENOMIC DNA]</scope>
    <source>
        <strain evidence="2 3">INRA-310</strain>
    </source>
</reference>
<evidence type="ECO:0000313" key="3">
    <source>
        <dbReference type="Proteomes" id="UP000018817"/>
    </source>
</evidence>
<proteinExistence type="predicted"/>
<reference evidence="3" key="1">
    <citation type="submission" date="2011-12" db="EMBL/GenBank/DDBJ databases">
        <authorList>
            <consortium name="The Broad Institute Genome Sequencing Platform"/>
            <person name="Russ C."/>
            <person name="Tyler B."/>
            <person name="Panabieres F."/>
            <person name="Shan W."/>
            <person name="Tripathy S."/>
            <person name="Grunwald N."/>
            <person name="Machado M."/>
            <person name="Young S.K."/>
            <person name="Zeng Q."/>
            <person name="Gargeya S."/>
            <person name="Fitzgerald M."/>
            <person name="Haas B."/>
            <person name="Abouelleil A."/>
            <person name="Alvarado L."/>
            <person name="Arachchi H.M."/>
            <person name="Berlin A."/>
            <person name="Chapman S.B."/>
            <person name="Gearin G."/>
            <person name="Goldberg J."/>
            <person name="Griggs A."/>
            <person name="Gujja S."/>
            <person name="Hansen M."/>
            <person name="Heiman D."/>
            <person name="Howarth C."/>
            <person name="Larimer J."/>
            <person name="Lui A."/>
            <person name="MacDonald P.J.P."/>
            <person name="McCowen C."/>
            <person name="Montmayeur A."/>
            <person name="Murphy C."/>
            <person name="Neiman D."/>
            <person name="Pearson M."/>
            <person name="Priest M."/>
            <person name="Roberts A."/>
            <person name="Saif S."/>
            <person name="Shea T."/>
            <person name="Sisk P."/>
            <person name="Stolte C."/>
            <person name="Sykes S."/>
            <person name="Wortman J."/>
            <person name="Nusbaum C."/>
            <person name="Birren B."/>
        </authorList>
    </citation>
    <scope>NUCLEOTIDE SEQUENCE [LARGE SCALE GENOMIC DNA]</scope>
    <source>
        <strain evidence="3">INRA-310</strain>
    </source>
</reference>
<dbReference type="VEuPathDB" id="FungiDB:PPTG_21311"/>
<sequence>MEATADPDEASDVALLNAVEALIGAAASSTSKRRKHYTFKQKREILRATEGMSEREAARTQEEGGHHQENHPSTESQSDISPTGLIPSLVLILGPSAAAREYKTSVTRATASRPMKKNVDGQMQAGVILQSHVGSRGIRNSLCESYVAHPKELSDVTTFIVDAPANLVSCYSGTYILGVYARSDSPMIFDRDVSRALTELQPDYDDFKCKHTSFVQYHMQLVRELRHHSFEHLGHDFPTLSSGTPFEYSISKASARSQTTSPAGCGDAQLTLRTGFLYQCAGGGVVISALIGDSTVFGWKIRFSG</sequence>
<accession>W2R5G5</accession>
<gene>
    <name evidence="2" type="ORF">PPTG_21311</name>
</gene>
<evidence type="ECO:0000313" key="2">
    <source>
        <dbReference type="EMBL" id="ETN20491.1"/>
    </source>
</evidence>
<evidence type="ECO:0000256" key="1">
    <source>
        <dbReference type="SAM" id="MobiDB-lite"/>
    </source>
</evidence>
<feature type="compositionally biased region" description="Basic and acidic residues" evidence="1">
    <location>
        <begin position="41"/>
        <end position="72"/>
    </location>
</feature>
<dbReference type="AlphaFoldDB" id="W2R5G5"/>
<protein>
    <submittedName>
        <fullName evidence="2">Uncharacterized protein</fullName>
    </submittedName>
</protein>
<organism evidence="2 3">
    <name type="scientific">Phytophthora nicotianae (strain INRA-310)</name>
    <name type="common">Phytophthora parasitica</name>
    <dbReference type="NCBI Taxonomy" id="761204"/>
    <lineage>
        <taxon>Eukaryota</taxon>
        <taxon>Sar</taxon>
        <taxon>Stramenopiles</taxon>
        <taxon>Oomycota</taxon>
        <taxon>Peronosporomycetes</taxon>
        <taxon>Peronosporales</taxon>
        <taxon>Peronosporaceae</taxon>
        <taxon>Phytophthora</taxon>
    </lineage>
</organism>
<name>W2R5G5_PHYN3</name>
<feature type="compositionally biased region" description="Basic residues" evidence="1">
    <location>
        <begin position="31"/>
        <end position="40"/>
    </location>
</feature>
<dbReference type="Proteomes" id="UP000018817">
    <property type="component" value="Unassembled WGS sequence"/>
</dbReference>